<comment type="cofactor">
    <cofactor evidence="1 7">
        <name>heme</name>
        <dbReference type="ChEBI" id="CHEBI:30413"/>
    </cofactor>
</comment>
<name>A0A5N5WJ52_9EURO</name>
<dbReference type="EMBL" id="ML732552">
    <property type="protein sequence ID" value="KAB8067152.1"/>
    <property type="molecule type" value="Genomic_DNA"/>
</dbReference>
<evidence type="ECO:0000256" key="7">
    <source>
        <dbReference type="PIRSR" id="PIRSR602401-1"/>
    </source>
</evidence>
<organism evidence="10 11">
    <name type="scientific">Aspergillus leporis</name>
    <dbReference type="NCBI Taxonomy" id="41062"/>
    <lineage>
        <taxon>Eukaryota</taxon>
        <taxon>Fungi</taxon>
        <taxon>Dikarya</taxon>
        <taxon>Ascomycota</taxon>
        <taxon>Pezizomycotina</taxon>
        <taxon>Eurotiomycetes</taxon>
        <taxon>Eurotiomycetidae</taxon>
        <taxon>Eurotiales</taxon>
        <taxon>Aspergillaceae</taxon>
        <taxon>Aspergillus</taxon>
        <taxon>Aspergillus subgen. Circumdati</taxon>
    </lineage>
</organism>
<sequence>MSPVIPIKGNKPMPGPPYVQPQGQAKEKIIMPHQMSTKWREEYGPIYRSWDGMWSEIIITDAKDVETWFTGKGEHSKFLYEPSGSLFNYAMGSAVGLINGHDWKMLRKLLDPYVSFQASARLTPMVVERAHEHVRKLTAQTTAPSPSKKIIVLNAYQFIQPFPFFTQMETFYGALTDAQQQEIWSIGQDFLTLSTWTVEQGITRIRVLKWMYSWQAWTLIWQFDRRWRAFNREIVRQKAEQKDLPIIRLWQNIRDGQMTEDQLIHTFTESIFANLDVTTSVITGCILHIAEEPEIQRKLQKEIDESKSNLAEYVKRQDTFMQWCFLKSIRLEPIPAFSLAGRCTEDKVLGGYLVPAGTSVTIDAVSTNINNPFWGPDTREYRPERFAGLTHMQLRYNLSTFGYGSRKCLGVHLGGKMVRGILAALFGQYNVQLEGQAKDGDRFKTDKTSFFAMYLANIELVPRE</sequence>
<keyword evidence="7 8" id="KW-0349">Heme</keyword>
<reference evidence="10 11" key="1">
    <citation type="submission" date="2019-04" db="EMBL/GenBank/DDBJ databases">
        <title>Friends and foes A comparative genomics study of 23 Aspergillus species from section Flavi.</title>
        <authorList>
            <consortium name="DOE Joint Genome Institute"/>
            <person name="Kjaerbolling I."/>
            <person name="Vesth T."/>
            <person name="Frisvad J.C."/>
            <person name="Nybo J.L."/>
            <person name="Theobald S."/>
            <person name="Kildgaard S."/>
            <person name="Isbrandt T."/>
            <person name="Kuo A."/>
            <person name="Sato A."/>
            <person name="Lyhne E.K."/>
            <person name="Kogle M.E."/>
            <person name="Wiebenga A."/>
            <person name="Kun R.S."/>
            <person name="Lubbers R.J."/>
            <person name="Makela M.R."/>
            <person name="Barry K."/>
            <person name="Chovatia M."/>
            <person name="Clum A."/>
            <person name="Daum C."/>
            <person name="Haridas S."/>
            <person name="He G."/>
            <person name="LaButti K."/>
            <person name="Lipzen A."/>
            <person name="Mondo S."/>
            <person name="Riley R."/>
            <person name="Salamov A."/>
            <person name="Simmons B.A."/>
            <person name="Magnuson J.K."/>
            <person name="Henrissat B."/>
            <person name="Mortensen U.H."/>
            <person name="Larsen T.O."/>
            <person name="Devries R.P."/>
            <person name="Grigoriev I.V."/>
            <person name="Machida M."/>
            <person name="Baker S.E."/>
            <person name="Andersen M.R."/>
        </authorList>
    </citation>
    <scope>NUCLEOTIDE SEQUENCE [LARGE SCALE GENOMIC DNA]</scope>
    <source>
        <strain evidence="10 11">CBS 151.66</strain>
    </source>
</reference>
<comment type="similarity">
    <text evidence="2 8">Belongs to the cytochrome P450 family.</text>
</comment>
<keyword evidence="3 7" id="KW-0479">Metal-binding</keyword>
<evidence type="ECO:0000256" key="3">
    <source>
        <dbReference type="ARBA" id="ARBA00022723"/>
    </source>
</evidence>
<dbReference type="Proteomes" id="UP000326565">
    <property type="component" value="Unassembled WGS sequence"/>
</dbReference>
<keyword evidence="4 8" id="KW-0560">Oxidoreductase</keyword>
<dbReference type="GO" id="GO:0016705">
    <property type="term" value="F:oxidoreductase activity, acting on paired donors, with incorporation or reduction of molecular oxygen"/>
    <property type="evidence" value="ECO:0007669"/>
    <property type="project" value="InterPro"/>
</dbReference>
<dbReference type="PROSITE" id="PS00086">
    <property type="entry name" value="CYTOCHROME_P450"/>
    <property type="match status" value="1"/>
</dbReference>
<evidence type="ECO:0000256" key="6">
    <source>
        <dbReference type="ARBA" id="ARBA00023033"/>
    </source>
</evidence>
<dbReference type="AlphaFoldDB" id="A0A5N5WJ52"/>
<dbReference type="Pfam" id="PF00067">
    <property type="entry name" value="p450"/>
    <property type="match status" value="1"/>
</dbReference>
<dbReference type="SUPFAM" id="SSF48264">
    <property type="entry name" value="Cytochrome P450"/>
    <property type="match status" value="1"/>
</dbReference>
<accession>A0A5N5WJ52</accession>
<proteinExistence type="inferred from homology"/>
<dbReference type="InterPro" id="IPR001128">
    <property type="entry name" value="Cyt_P450"/>
</dbReference>
<dbReference type="InterPro" id="IPR050121">
    <property type="entry name" value="Cytochrome_P450_monoxygenase"/>
</dbReference>
<dbReference type="Gene3D" id="1.10.630.10">
    <property type="entry name" value="Cytochrome P450"/>
    <property type="match status" value="1"/>
</dbReference>
<dbReference type="PANTHER" id="PTHR24305:SF235">
    <property type="entry name" value="CYTOCHROME P450 MONOOXYGENASE APDB-RELATED"/>
    <property type="match status" value="1"/>
</dbReference>
<dbReference type="GO" id="GO:0020037">
    <property type="term" value="F:heme binding"/>
    <property type="evidence" value="ECO:0007669"/>
    <property type="project" value="InterPro"/>
</dbReference>
<dbReference type="PANTHER" id="PTHR24305">
    <property type="entry name" value="CYTOCHROME P450"/>
    <property type="match status" value="1"/>
</dbReference>
<evidence type="ECO:0000256" key="5">
    <source>
        <dbReference type="ARBA" id="ARBA00023004"/>
    </source>
</evidence>
<evidence type="ECO:0000256" key="4">
    <source>
        <dbReference type="ARBA" id="ARBA00023002"/>
    </source>
</evidence>
<evidence type="ECO:0000313" key="11">
    <source>
        <dbReference type="Proteomes" id="UP000326565"/>
    </source>
</evidence>
<feature type="binding site" description="axial binding residue" evidence="7">
    <location>
        <position position="408"/>
    </location>
    <ligand>
        <name>heme</name>
        <dbReference type="ChEBI" id="CHEBI:30413"/>
    </ligand>
    <ligandPart>
        <name>Fe</name>
        <dbReference type="ChEBI" id="CHEBI:18248"/>
    </ligandPart>
</feature>
<evidence type="ECO:0000256" key="8">
    <source>
        <dbReference type="RuleBase" id="RU000461"/>
    </source>
</evidence>
<evidence type="ECO:0000313" key="10">
    <source>
        <dbReference type="EMBL" id="KAB8067152.1"/>
    </source>
</evidence>
<keyword evidence="5 7" id="KW-0408">Iron</keyword>
<dbReference type="PRINTS" id="PR00463">
    <property type="entry name" value="EP450I"/>
</dbReference>
<evidence type="ECO:0000256" key="9">
    <source>
        <dbReference type="SAM" id="MobiDB-lite"/>
    </source>
</evidence>
<dbReference type="InterPro" id="IPR036396">
    <property type="entry name" value="Cyt_P450_sf"/>
</dbReference>
<keyword evidence="11" id="KW-1185">Reference proteome</keyword>
<evidence type="ECO:0000256" key="1">
    <source>
        <dbReference type="ARBA" id="ARBA00001971"/>
    </source>
</evidence>
<dbReference type="GO" id="GO:0005506">
    <property type="term" value="F:iron ion binding"/>
    <property type="evidence" value="ECO:0007669"/>
    <property type="project" value="InterPro"/>
</dbReference>
<feature type="region of interest" description="Disordered" evidence="9">
    <location>
        <begin position="1"/>
        <end position="21"/>
    </location>
</feature>
<dbReference type="InterPro" id="IPR002401">
    <property type="entry name" value="Cyt_P450_E_grp-I"/>
</dbReference>
<dbReference type="GO" id="GO:0044550">
    <property type="term" value="P:secondary metabolite biosynthetic process"/>
    <property type="evidence" value="ECO:0007669"/>
    <property type="project" value="UniProtKB-ARBA"/>
</dbReference>
<dbReference type="InterPro" id="IPR017972">
    <property type="entry name" value="Cyt_P450_CS"/>
</dbReference>
<dbReference type="OrthoDB" id="2789670at2759"/>
<dbReference type="GO" id="GO:0004497">
    <property type="term" value="F:monooxygenase activity"/>
    <property type="evidence" value="ECO:0007669"/>
    <property type="project" value="UniProtKB-KW"/>
</dbReference>
<gene>
    <name evidence="10" type="ORF">BDV29DRAFT_200654</name>
</gene>
<keyword evidence="6 8" id="KW-0503">Monooxygenase</keyword>
<evidence type="ECO:0000256" key="2">
    <source>
        <dbReference type="ARBA" id="ARBA00010617"/>
    </source>
</evidence>
<protein>
    <submittedName>
        <fullName evidence="10">Cytochrome P450</fullName>
    </submittedName>
</protein>